<accession>A0A645C2L4</accession>
<gene>
    <name evidence="2" type="ORF">SDC9_115145</name>
</gene>
<proteinExistence type="predicted"/>
<reference evidence="2" key="1">
    <citation type="submission" date="2019-08" db="EMBL/GenBank/DDBJ databases">
        <authorList>
            <person name="Kucharzyk K."/>
            <person name="Murdoch R.W."/>
            <person name="Higgins S."/>
            <person name="Loffler F."/>
        </authorList>
    </citation>
    <scope>NUCLEOTIDE SEQUENCE</scope>
</reference>
<sequence>MLVELAGLDQTGRGDRDRVTGGLDGLADLPRHLAVVGGVGTGGGVVPLGAAAGQGLGQLGDALGVRPDEADRGHHDAPPRPLSPA</sequence>
<feature type="compositionally biased region" description="Basic and acidic residues" evidence="1">
    <location>
        <begin position="66"/>
        <end position="78"/>
    </location>
</feature>
<evidence type="ECO:0000256" key="1">
    <source>
        <dbReference type="SAM" id="MobiDB-lite"/>
    </source>
</evidence>
<name>A0A645C2L4_9ZZZZ</name>
<comment type="caution">
    <text evidence="2">The sequence shown here is derived from an EMBL/GenBank/DDBJ whole genome shotgun (WGS) entry which is preliminary data.</text>
</comment>
<dbReference type="EMBL" id="VSSQ01022129">
    <property type="protein sequence ID" value="MPM68214.1"/>
    <property type="molecule type" value="Genomic_DNA"/>
</dbReference>
<protein>
    <submittedName>
        <fullName evidence="2">Uncharacterized protein</fullName>
    </submittedName>
</protein>
<feature type="region of interest" description="Disordered" evidence="1">
    <location>
        <begin position="59"/>
        <end position="85"/>
    </location>
</feature>
<organism evidence="2">
    <name type="scientific">bioreactor metagenome</name>
    <dbReference type="NCBI Taxonomy" id="1076179"/>
    <lineage>
        <taxon>unclassified sequences</taxon>
        <taxon>metagenomes</taxon>
        <taxon>ecological metagenomes</taxon>
    </lineage>
</organism>
<dbReference type="AlphaFoldDB" id="A0A645C2L4"/>
<evidence type="ECO:0000313" key="2">
    <source>
        <dbReference type="EMBL" id="MPM68214.1"/>
    </source>
</evidence>